<feature type="domain" description="Nudix hydrolase" evidence="4">
    <location>
        <begin position="93"/>
        <end position="227"/>
    </location>
</feature>
<dbReference type="AlphaFoldDB" id="Q2LEW9"/>
<gene>
    <name evidence="5" type="ORF">pRL1.17</name>
</gene>
<dbReference type="SMART" id="SM00843">
    <property type="entry name" value="Ftsk_gamma"/>
    <property type="match status" value="1"/>
</dbReference>
<evidence type="ECO:0000256" key="1">
    <source>
        <dbReference type="ARBA" id="ARBA00005582"/>
    </source>
</evidence>
<geneLocation type="plasmid" evidence="5">
    <name>pRL1</name>
</geneLocation>
<name>Q2LEW9_9ACTN</name>
<organism evidence="5">
    <name type="scientific">Streptomyces sp. 44030</name>
    <dbReference type="NCBI Taxonomy" id="364102"/>
    <lineage>
        <taxon>Bacteria</taxon>
        <taxon>Bacillati</taxon>
        <taxon>Actinomycetota</taxon>
        <taxon>Actinomycetes</taxon>
        <taxon>Kitasatosporales</taxon>
        <taxon>Streptomycetaceae</taxon>
        <taxon>Streptomyces</taxon>
    </lineage>
</organism>
<dbReference type="PANTHER" id="PTHR43736:SF4">
    <property type="entry name" value="SLR1690 PROTEIN"/>
    <property type="match status" value="1"/>
</dbReference>
<comment type="similarity">
    <text evidence="1 3">Belongs to the Nudix hydrolase family.</text>
</comment>
<dbReference type="SUPFAM" id="SSF55811">
    <property type="entry name" value="Nudix"/>
    <property type="match status" value="1"/>
</dbReference>
<dbReference type="RefSeq" id="WP_012476914.1">
    <property type="nucleotide sequence ID" value="NC_010849.1"/>
</dbReference>
<dbReference type="EMBL" id="DQ322649">
    <property type="protein sequence ID" value="ABC67346.1"/>
    <property type="molecule type" value="Genomic_DNA"/>
</dbReference>
<dbReference type="InterPro" id="IPR020084">
    <property type="entry name" value="NUDIX_hydrolase_CS"/>
</dbReference>
<dbReference type="InterPro" id="IPR000086">
    <property type="entry name" value="NUDIX_hydrolase_dom"/>
</dbReference>
<proteinExistence type="inferred from homology"/>
<dbReference type="PROSITE" id="PS51462">
    <property type="entry name" value="NUDIX"/>
    <property type="match status" value="1"/>
</dbReference>
<evidence type="ECO:0000256" key="3">
    <source>
        <dbReference type="RuleBase" id="RU003476"/>
    </source>
</evidence>
<dbReference type="Pfam" id="PF09397">
    <property type="entry name" value="FtsK_gamma"/>
    <property type="match status" value="1"/>
</dbReference>
<dbReference type="InterPro" id="IPR020476">
    <property type="entry name" value="Nudix_hydrolase"/>
</dbReference>
<dbReference type="SUPFAM" id="SSF46785">
    <property type="entry name" value="Winged helix' DNA-binding domain"/>
    <property type="match status" value="1"/>
</dbReference>
<reference evidence="5" key="1">
    <citation type="journal article" date="2006" name="Appl. Environ. Microbiol.">
        <title>Diversity of telomere palindromic sequences and replication genes among Streptomyces linear plasmids.</title>
        <authorList>
            <person name="Zhang R."/>
            <person name="Yang Y."/>
            <person name="Fang P."/>
            <person name="Jiang C."/>
            <person name="Xu L."/>
            <person name="Zhu Y."/>
            <person name="Shen M."/>
            <person name="Xia H."/>
            <person name="Zhao J."/>
            <person name="Chen T."/>
            <person name="Qin Z."/>
        </authorList>
    </citation>
    <scope>NUCLEOTIDE SEQUENCE</scope>
    <source>
        <strain evidence="5">44030</strain>
        <plasmid evidence="5">pRL1</plasmid>
    </source>
</reference>
<keyword evidence="2 3" id="KW-0378">Hydrolase</keyword>
<sequence>MPTQEQLEQAADLVVSTQFGSASMLELKLKVTFAESHDILDQLAECGIVSRASEAPAREVFFKPHQLDEVLDRVRKNRMSAVTDTHTTTDHIAYTADVVLLATDADGKWHVLMIERKYEPFAAQIALPGGYVEPGENAETAARRELNEEAGITAPLQLQHIGRYDTPGRDPRGPVVSDAYLGVLDHLCRPQAGDDAYGAEWMPLATILSLAGLAFDHLRIVTDACGLMTAAHPDFQVTLDYSRP</sequence>
<dbReference type="PRINTS" id="PR00502">
    <property type="entry name" value="NUDIXFAMILY"/>
</dbReference>
<dbReference type="Gene3D" id="1.10.10.10">
    <property type="entry name" value="Winged helix-like DNA-binding domain superfamily/Winged helix DNA-binding domain"/>
    <property type="match status" value="1"/>
</dbReference>
<keyword evidence="5" id="KW-0614">Plasmid</keyword>
<dbReference type="CDD" id="cd18873">
    <property type="entry name" value="NUDIX_NadM_like"/>
    <property type="match status" value="1"/>
</dbReference>
<dbReference type="InterPro" id="IPR018541">
    <property type="entry name" value="Ftsk_gamma"/>
</dbReference>
<accession>Q2LEW9</accession>
<dbReference type="Gene3D" id="3.90.79.10">
    <property type="entry name" value="Nucleoside Triphosphate Pyrophosphohydrolase"/>
    <property type="match status" value="1"/>
</dbReference>
<evidence type="ECO:0000256" key="2">
    <source>
        <dbReference type="ARBA" id="ARBA00022801"/>
    </source>
</evidence>
<dbReference type="PANTHER" id="PTHR43736">
    <property type="entry name" value="ADP-RIBOSE PYROPHOSPHATASE"/>
    <property type="match status" value="1"/>
</dbReference>
<protein>
    <submittedName>
        <fullName evidence="5">Putative DNA hydrolase protein</fullName>
    </submittedName>
</protein>
<evidence type="ECO:0000313" key="5">
    <source>
        <dbReference type="EMBL" id="ABC67346.1"/>
    </source>
</evidence>
<dbReference type="InterPro" id="IPR036390">
    <property type="entry name" value="WH_DNA-bd_sf"/>
</dbReference>
<evidence type="ECO:0000259" key="4">
    <source>
        <dbReference type="PROSITE" id="PS51462"/>
    </source>
</evidence>
<dbReference type="GO" id="GO:0016787">
    <property type="term" value="F:hydrolase activity"/>
    <property type="evidence" value="ECO:0007669"/>
    <property type="project" value="UniProtKB-KW"/>
</dbReference>
<dbReference type="InterPro" id="IPR015797">
    <property type="entry name" value="NUDIX_hydrolase-like_dom_sf"/>
</dbReference>
<dbReference type="InterPro" id="IPR036388">
    <property type="entry name" value="WH-like_DNA-bd_sf"/>
</dbReference>
<dbReference type="PROSITE" id="PS00893">
    <property type="entry name" value="NUDIX_BOX"/>
    <property type="match status" value="1"/>
</dbReference>
<dbReference type="Pfam" id="PF00293">
    <property type="entry name" value="NUDIX"/>
    <property type="match status" value="1"/>
</dbReference>